<feature type="transmembrane region" description="Helical" evidence="6">
    <location>
        <begin position="217"/>
        <end position="237"/>
    </location>
</feature>
<evidence type="ECO:0000256" key="6">
    <source>
        <dbReference type="SAM" id="Phobius"/>
    </source>
</evidence>
<dbReference type="GO" id="GO:0005886">
    <property type="term" value="C:plasma membrane"/>
    <property type="evidence" value="ECO:0007669"/>
    <property type="project" value="UniProtKB-SubCell"/>
</dbReference>
<evidence type="ECO:0000256" key="1">
    <source>
        <dbReference type="ARBA" id="ARBA00004651"/>
    </source>
</evidence>
<feature type="transmembrane region" description="Helical" evidence="6">
    <location>
        <begin position="243"/>
        <end position="269"/>
    </location>
</feature>
<evidence type="ECO:0000256" key="3">
    <source>
        <dbReference type="ARBA" id="ARBA00022692"/>
    </source>
</evidence>
<comment type="caution">
    <text evidence="8">The sequence shown here is derived from an EMBL/GenBank/DDBJ whole genome shotgun (WGS) entry which is preliminary data.</text>
</comment>
<dbReference type="RefSeq" id="WP_229663112.1">
    <property type="nucleotide sequence ID" value="NZ_BMJY01000003.1"/>
</dbReference>
<dbReference type="InterPro" id="IPR003838">
    <property type="entry name" value="ABC3_permease_C"/>
</dbReference>
<accession>A0A917IG64</accession>
<feature type="transmembrane region" description="Helical" evidence="6">
    <location>
        <begin position="124"/>
        <end position="150"/>
    </location>
</feature>
<evidence type="ECO:0000256" key="4">
    <source>
        <dbReference type="ARBA" id="ARBA00022989"/>
    </source>
</evidence>
<feature type="transmembrane region" description="Helical" evidence="6">
    <location>
        <begin position="342"/>
        <end position="359"/>
    </location>
</feature>
<name>A0A917IG64_9MICO</name>
<dbReference type="Pfam" id="PF02687">
    <property type="entry name" value="FtsX"/>
    <property type="match status" value="1"/>
</dbReference>
<evidence type="ECO:0000313" key="9">
    <source>
        <dbReference type="Proteomes" id="UP000657592"/>
    </source>
</evidence>
<reference evidence="8" key="2">
    <citation type="submission" date="2020-09" db="EMBL/GenBank/DDBJ databases">
        <authorList>
            <person name="Sun Q."/>
            <person name="Zhou Y."/>
        </authorList>
    </citation>
    <scope>NUCLEOTIDE SEQUENCE</scope>
    <source>
        <strain evidence="8">CGMCC 1.15794</strain>
    </source>
</reference>
<evidence type="ECO:0000256" key="2">
    <source>
        <dbReference type="ARBA" id="ARBA00022475"/>
    </source>
</evidence>
<feature type="domain" description="ABC3 transporter permease C-terminal" evidence="7">
    <location>
        <begin position="102"/>
        <end position="196"/>
    </location>
</feature>
<reference evidence="8" key="1">
    <citation type="journal article" date="2014" name="Int. J. Syst. Evol. Microbiol.">
        <title>Complete genome sequence of Corynebacterium casei LMG S-19264T (=DSM 44701T), isolated from a smear-ripened cheese.</title>
        <authorList>
            <consortium name="US DOE Joint Genome Institute (JGI-PGF)"/>
            <person name="Walter F."/>
            <person name="Albersmeier A."/>
            <person name="Kalinowski J."/>
            <person name="Ruckert C."/>
        </authorList>
    </citation>
    <scope>NUCLEOTIDE SEQUENCE</scope>
    <source>
        <strain evidence="8">CGMCC 1.15794</strain>
    </source>
</reference>
<keyword evidence="2" id="KW-1003">Cell membrane</keyword>
<dbReference type="Proteomes" id="UP000657592">
    <property type="component" value="Unassembled WGS sequence"/>
</dbReference>
<feature type="transmembrane region" description="Helical" evidence="6">
    <location>
        <begin position="397"/>
        <end position="421"/>
    </location>
</feature>
<evidence type="ECO:0000259" key="7">
    <source>
        <dbReference type="Pfam" id="PF02687"/>
    </source>
</evidence>
<gene>
    <name evidence="8" type="ORF">GCM10010921_12650</name>
</gene>
<keyword evidence="3 6" id="KW-0812">Transmembrane</keyword>
<sequence>MTAAARIAPPPALPAASGRAPVARLTWMLARPGAQTTAPLILPALAFAVTTALLLTVLGGVLMFWSWEPDAQGFTGLYQSLSLLALAILAVPLISLGGAAARLSARRRDDRLSTLRLLGATPSTVAGMTVLESTAVAVVGAISGAALYALLMPVVGLVPFAGSPIGATALWVGLPAVGGTIAGIALVAALSAAVGLRQVVVSPLGVRTRQTAPRLHWLRPVIAVAAIGAGFLALNLLNALPGLAIVVAVIVGTFAAGIAVLNLVGPWLIGAFARAQAKRARTAPRLVAARTVLESPKAAWRQVGGVAMTSFVAVVGGTGMALAAGEADPATAIMMADIRTGILLTLLVSFVMVACSVGVNQAASILDRRALYVGLDRIGMPREAMEAARTRATMTPLLFTVVVSALTAGVLVFPLVGIALIMAPVSVLVIALCLLGGVGLVWLALRATRPVLTRVLAQPDRAE</sequence>
<feature type="transmembrane region" description="Helical" evidence="6">
    <location>
        <begin position="40"/>
        <end position="65"/>
    </location>
</feature>
<feature type="transmembrane region" description="Helical" evidence="6">
    <location>
        <begin position="427"/>
        <end position="445"/>
    </location>
</feature>
<dbReference type="AlphaFoldDB" id="A0A917IG64"/>
<feature type="transmembrane region" description="Helical" evidence="6">
    <location>
        <begin position="77"/>
        <end position="103"/>
    </location>
</feature>
<feature type="transmembrane region" description="Helical" evidence="6">
    <location>
        <begin position="170"/>
        <end position="196"/>
    </location>
</feature>
<feature type="transmembrane region" description="Helical" evidence="6">
    <location>
        <begin position="303"/>
        <end position="322"/>
    </location>
</feature>
<keyword evidence="4 6" id="KW-1133">Transmembrane helix</keyword>
<comment type="subcellular location">
    <subcellularLocation>
        <location evidence="1">Cell membrane</location>
        <topology evidence="1">Multi-pass membrane protein</topology>
    </subcellularLocation>
</comment>
<evidence type="ECO:0000313" key="8">
    <source>
        <dbReference type="EMBL" id="GGH40586.1"/>
    </source>
</evidence>
<keyword evidence="5 6" id="KW-0472">Membrane</keyword>
<dbReference type="EMBL" id="BMJY01000003">
    <property type="protein sequence ID" value="GGH40586.1"/>
    <property type="molecule type" value="Genomic_DNA"/>
</dbReference>
<evidence type="ECO:0000256" key="5">
    <source>
        <dbReference type="ARBA" id="ARBA00023136"/>
    </source>
</evidence>
<protein>
    <submittedName>
        <fullName evidence="8">Permease</fullName>
    </submittedName>
</protein>
<organism evidence="8 9">
    <name type="scientific">Microbacterium album</name>
    <dbReference type="NCBI Taxonomy" id="2053191"/>
    <lineage>
        <taxon>Bacteria</taxon>
        <taxon>Bacillati</taxon>
        <taxon>Actinomycetota</taxon>
        <taxon>Actinomycetes</taxon>
        <taxon>Micrococcales</taxon>
        <taxon>Microbacteriaceae</taxon>
        <taxon>Microbacterium</taxon>
    </lineage>
</organism>
<proteinExistence type="predicted"/>
<keyword evidence="9" id="KW-1185">Reference proteome</keyword>